<feature type="transmembrane region" description="Helical" evidence="1">
    <location>
        <begin position="38"/>
        <end position="59"/>
    </location>
</feature>
<proteinExistence type="predicted"/>
<name>A0A2G5TH70_9PELO</name>
<keyword evidence="3" id="KW-1185">Reference proteome</keyword>
<dbReference type="AlphaFoldDB" id="A0A2G5TH70"/>
<evidence type="ECO:0000256" key="1">
    <source>
        <dbReference type="SAM" id="Phobius"/>
    </source>
</evidence>
<reference evidence="3" key="1">
    <citation type="submission" date="2017-10" db="EMBL/GenBank/DDBJ databases">
        <title>Rapid genome shrinkage in a self-fertile nematode reveals novel sperm competition proteins.</title>
        <authorList>
            <person name="Yin D."/>
            <person name="Schwarz E.M."/>
            <person name="Thomas C.G."/>
            <person name="Felde R.L."/>
            <person name="Korf I.F."/>
            <person name="Cutter A.D."/>
            <person name="Schartner C.M."/>
            <person name="Ralston E.J."/>
            <person name="Meyer B.J."/>
            <person name="Haag E.S."/>
        </authorList>
    </citation>
    <scope>NUCLEOTIDE SEQUENCE [LARGE SCALE GENOMIC DNA]</scope>
    <source>
        <strain evidence="3">JU1422</strain>
    </source>
</reference>
<keyword evidence="1" id="KW-0472">Membrane</keyword>
<protein>
    <submittedName>
        <fullName evidence="2">Uncharacterized protein</fullName>
    </submittedName>
</protein>
<evidence type="ECO:0000313" key="2">
    <source>
        <dbReference type="EMBL" id="PIC26376.1"/>
    </source>
</evidence>
<organism evidence="2 3">
    <name type="scientific">Caenorhabditis nigoni</name>
    <dbReference type="NCBI Taxonomy" id="1611254"/>
    <lineage>
        <taxon>Eukaryota</taxon>
        <taxon>Metazoa</taxon>
        <taxon>Ecdysozoa</taxon>
        <taxon>Nematoda</taxon>
        <taxon>Chromadorea</taxon>
        <taxon>Rhabditida</taxon>
        <taxon>Rhabditina</taxon>
        <taxon>Rhabditomorpha</taxon>
        <taxon>Rhabditoidea</taxon>
        <taxon>Rhabditidae</taxon>
        <taxon>Peloderinae</taxon>
        <taxon>Caenorhabditis</taxon>
    </lineage>
</organism>
<dbReference type="EMBL" id="PDUG01000005">
    <property type="protein sequence ID" value="PIC26376.1"/>
    <property type="molecule type" value="Genomic_DNA"/>
</dbReference>
<sequence length="89" mass="10291">MTFAVGIMTVHILVHFGEKTLEFIRIDWVLVTAVFHPIILIYLFPDFLSLLFIGIGYSALVLSMKYQWKHITRTVGIALFFIFIKLLTS</sequence>
<feature type="transmembrane region" description="Helical" evidence="1">
    <location>
        <begin position="71"/>
        <end position="88"/>
    </location>
</feature>
<gene>
    <name evidence="2" type="primary">Cnig_chr_V.g18965</name>
    <name evidence="2" type="ORF">B9Z55_018965</name>
</gene>
<evidence type="ECO:0000313" key="3">
    <source>
        <dbReference type="Proteomes" id="UP000230233"/>
    </source>
</evidence>
<comment type="caution">
    <text evidence="2">The sequence shown here is derived from an EMBL/GenBank/DDBJ whole genome shotgun (WGS) entry which is preliminary data.</text>
</comment>
<dbReference type="Proteomes" id="UP000230233">
    <property type="component" value="Chromosome V"/>
</dbReference>
<accession>A0A2G5TH70</accession>
<keyword evidence="1" id="KW-0812">Transmembrane</keyword>
<keyword evidence="1" id="KW-1133">Transmembrane helix</keyword>